<dbReference type="InterPro" id="IPR016181">
    <property type="entry name" value="Acyl_CoA_acyltransferase"/>
</dbReference>
<dbReference type="Proteomes" id="UP000199695">
    <property type="component" value="Unassembled WGS sequence"/>
</dbReference>
<dbReference type="STRING" id="1173111.SAMN05444955_10161"/>
<evidence type="ECO:0000313" key="2">
    <source>
        <dbReference type="EMBL" id="SEM68170.1"/>
    </source>
</evidence>
<dbReference type="Gene3D" id="3.40.630.30">
    <property type="match status" value="1"/>
</dbReference>
<feature type="domain" description="N-acetyltransferase" evidence="1">
    <location>
        <begin position="3"/>
        <end position="162"/>
    </location>
</feature>
<dbReference type="PROSITE" id="PS51186">
    <property type="entry name" value="GNAT"/>
    <property type="match status" value="1"/>
</dbReference>
<dbReference type="SUPFAM" id="SSF55729">
    <property type="entry name" value="Acyl-CoA N-acyltransferases (Nat)"/>
    <property type="match status" value="1"/>
</dbReference>
<dbReference type="Pfam" id="PF00583">
    <property type="entry name" value="Acetyltransf_1"/>
    <property type="match status" value="1"/>
</dbReference>
<dbReference type="CDD" id="cd04301">
    <property type="entry name" value="NAT_SF"/>
    <property type="match status" value="1"/>
</dbReference>
<dbReference type="EMBL" id="FOCQ01000001">
    <property type="protein sequence ID" value="SEM68170.1"/>
    <property type="molecule type" value="Genomic_DNA"/>
</dbReference>
<accession>A0A1H8ABS4</accession>
<dbReference type="PANTHER" id="PTHR43617">
    <property type="entry name" value="L-AMINO ACID N-ACETYLTRANSFERASE"/>
    <property type="match status" value="1"/>
</dbReference>
<keyword evidence="2" id="KW-0689">Ribosomal protein</keyword>
<dbReference type="RefSeq" id="WP_089964377.1">
    <property type="nucleotide sequence ID" value="NZ_FOCQ01000001.1"/>
</dbReference>
<proteinExistence type="predicted"/>
<dbReference type="InterPro" id="IPR050276">
    <property type="entry name" value="MshD_Acetyltransferase"/>
</dbReference>
<evidence type="ECO:0000313" key="3">
    <source>
        <dbReference type="Proteomes" id="UP000199695"/>
    </source>
</evidence>
<protein>
    <submittedName>
        <fullName evidence="2">Ribosomal protein S18 acetylase RimI</fullName>
    </submittedName>
</protein>
<dbReference type="AlphaFoldDB" id="A0A1H8ABS4"/>
<reference evidence="2 3" key="1">
    <citation type="submission" date="2016-10" db="EMBL/GenBank/DDBJ databases">
        <authorList>
            <person name="de Groot N.N."/>
        </authorList>
    </citation>
    <scope>NUCLEOTIDE SEQUENCE [LARGE SCALE GENOMIC DNA]</scope>
    <source>
        <strain evidence="2 3">DSM 46701</strain>
    </source>
</reference>
<dbReference type="InterPro" id="IPR000182">
    <property type="entry name" value="GNAT_dom"/>
</dbReference>
<dbReference type="OrthoDB" id="9797990at2"/>
<dbReference type="GO" id="GO:0005840">
    <property type="term" value="C:ribosome"/>
    <property type="evidence" value="ECO:0007669"/>
    <property type="project" value="UniProtKB-KW"/>
</dbReference>
<sequence>MEYIFRTIKPSDAPLLQEFLYLAIYVPEGEQPPAREIVERPELSRYLENWGQPGDIGFIAELRKNSQPIGAAWFRQFSKEKPGYGFVAENIPELSIAVLPEYRRQGLGRDLLTRLIHQARLEGFPGLSLSVSKQNPAIRLYERLDFKPVRDLGDTQVMQRVF</sequence>
<name>A0A1H8ABS4_9BACL</name>
<organism evidence="2 3">
    <name type="scientific">Lihuaxuella thermophila</name>
    <dbReference type="NCBI Taxonomy" id="1173111"/>
    <lineage>
        <taxon>Bacteria</taxon>
        <taxon>Bacillati</taxon>
        <taxon>Bacillota</taxon>
        <taxon>Bacilli</taxon>
        <taxon>Bacillales</taxon>
        <taxon>Thermoactinomycetaceae</taxon>
        <taxon>Lihuaxuella</taxon>
    </lineage>
</organism>
<dbReference type="GO" id="GO:0016747">
    <property type="term" value="F:acyltransferase activity, transferring groups other than amino-acyl groups"/>
    <property type="evidence" value="ECO:0007669"/>
    <property type="project" value="InterPro"/>
</dbReference>
<gene>
    <name evidence="2" type="ORF">SAMN05444955_10161</name>
</gene>
<keyword evidence="3" id="KW-1185">Reference proteome</keyword>
<keyword evidence="2" id="KW-0687">Ribonucleoprotein</keyword>
<evidence type="ECO:0000259" key="1">
    <source>
        <dbReference type="PROSITE" id="PS51186"/>
    </source>
</evidence>